<name>A0ABQ2LF22_9PROT</name>
<proteinExistence type="predicted"/>
<feature type="signal peptide" evidence="2">
    <location>
        <begin position="1"/>
        <end position="36"/>
    </location>
</feature>
<organism evidence="3 4">
    <name type="scientific">Iodidimonas muriae</name>
    <dbReference type="NCBI Taxonomy" id="261467"/>
    <lineage>
        <taxon>Bacteria</taxon>
        <taxon>Pseudomonadati</taxon>
        <taxon>Pseudomonadota</taxon>
        <taxon>Alphaproteobacteria</taxon>
        <taxon>Iodidimonadales</taxon>
        <taxon>Iodidimonadaceae</taxon>
        <taxon>Iodidimonas</taxon>
    </lineage>
</organism>
<dbReference type="Proteomes" id="UP000602381">
    <property type="component" value="Unassembled WGS sequence"/>
</dbReference>
<accession>A0ABQ2LF22</accession>
<sequence length="167" mass="18852">MTHSAGIRGVFKKSALVAGLFAFPALVGLQAGTAYAGPSHSHSERVSIKGAQAGYHRTAYKERSSAYAYSKAQHKAEKRAYKAKKKAHKKAKKYSKNRRHYPVNAGRGYKDPHGANYDQRRSSARGYYASAPHHGRHVAHNHGHKQRFYDARRGAWFYRTVPCNHYR</sequence>
<feature type="compositionally biased region" description="Basic and acidic residues" evidence="1">
    <location>
        <begin position="108"/>
        <end position="121"/>
    </location>
</feature>
<feature type="chain" id="PRO_5047321058" evidence="2">
    <location>
        <begin position="37"/>
        <end position="167"/>
    </location>
</feature>
<dbReference type="EMBL" id="BMOV01000008">
    <property type="protein sequence ID" value="GGO14602.1"/>
    <property type="molecule type" value="Genomic_DNA"/>
</dbReference>
<evidence type="ECO:0000313" key="4">
    <source>
        <dbReference type="Proteomes" id="UP000602381"/>
    </source>
</evidence>
<keyword evidence="2" id="KW-0732">Signal</keyword>
<dbReference type="RefSeq" id="WP_188873928.1">
    <property type="nucleotide sequence ID" value="NZ_BMOV01000008.1"/>
</dbReference>
<comment type="caution">
    <text evidence="3">The sequence shown here is derived from an EMBL/GenBank/DDBJ whole genome shotgun (WGS) entry which is preliminary data.</text>
</comment>
<keyword evidence="4" id="KW-1185">Reference proteome</keyword>
<reference evidence="4" key="1">
    <citation type="journal article" date="2019" name="Int. J. Syst. Evol. Microbiol.">
        <title>The Global Catalogue of Microorganisms (GCM) 10K type strain sequencing project: providing services to taxonomists for standard genome sequencing and annotation.</title>
        <authorList>
            <consortium name="The Broad Institute Genomics Platform"/>
            <consortium name="The Broad Institute Genome Sequencing Center for Infectious Disease"/>
            <person name="Wu L."/>
            <person name="Ma J."/>
        </authorList>
    </citation>
    <scope>NUCLEOTIDE SEQUENCE [LARGE SCALE GENOMIC DNA]</scope>
    <source>
        <strain evidence="4">JCM 17843</strain>
    </source>
</reference>
<gene>
    <name evidence="3" type="ORF">GCM10007972_21960</name>
</gene>
<protein>
    <submittedName>
        <fullName evidence="3">Uncharacterized protein</fullName>
    </submittedName>
</protein>
<feature type="region of interest" description="Disordered" evidence="1">
    <location>
        <begin position="82"/>
        <end position="121"/>
    </location>
</feature>
<evidence type="ECO:0000256" key="1">
    <source>
        <dbReference type="SAM" id="MobiDB-lite"/>
    </source>
</evidence>
<evidence type="ECO:0000313" key="3">
    <source>
        <dbReference type="EMBL" id="GGO14602.1"/>
    </source>
</evidence>
<feature type="compositionally biased region" description="Basic residues" evidence="1">
    <location>
        <begin position="82"/>
        <end position="101"/>
    </location>
</feature>
<evidence type="ECO:0000256" key="2">
    <source>
        <dbReference type="SAM" id="SignalP"/>
    </source>
</evidence>